<proteinExistence type="predicted"/>
<feature type="region of interest" description="Disordered" evidence="1">
    <location>
        <begin position="235"/>
        <end position="274"/>
    </location>
</feature>
<gene>
    <name evidence="2" type="ORF">F503_03805</name>
</gene>
<feature type="compositionally biased region" description="Acidic residues" evidence="1">
    <location>
        <begin position="451"/>
        <end position="461"/>
    </location>
</feature>
<feature type="compositionally biased region" description="Basic and acidic residues" evidence="1">
    <location>
        <begin position="238"/>
        <end position="261"/>
    </location>
</feature>
<feature type="region of interest" description="Disordered" evidence="1">
    <location>
        <begin position="204"/>
        <end position="223"/>
    </location>
</feature>
<feature type="region of interest" description="Disordered" evidence="1">
    <location>
        <begin position="444"/>
        <end position="476"/>
    </location>
</feature>
<name>S3CWP3_OPHP1</name>
<protein>
    <submittedName>
        <fullName evidence="2">Uncharacterized protein</fullName>
    </submittedName>
</protein>
<dbReference type="HOGENOM" id="CLU_454992_0_0_1"/>
<dbReference type="eggNOG" id="ENOG502T44Q">
    <property type="taxonomic scope" value="Eukaryota"/>
</dbReference>
<feature type="compositionally biased region" description="Low complexity" evidence="1">
    <location>
        <begin position="51"/>
        <end position="75"/>
    </location>
</feature>
<organism evidence="2 3">
    <name type="scientific">Ophiostoma piceae (strain UAMH 11346)</name>
    <name type="common">Sap stain fungus</name>
    <dbReference type="NCBI Taxonomy" id="1262450"/>
    <lineage>
        <taxon>Eukaryota</taxon>
        <taxon>Fungi</taxon>
        <taxon>Dikarya</taxon>
        <taxon>Ascomycota</taxon>
        <taxon>Pezizomycotina</taxon>
        <taxon>Sordariomycetes</taxon>
        <taxon>Sordariomycetidae</taxon>
        <taxon>Ophiostomatales</taxon>
        <taxon>Ophiostomataceae</taxon>
        <taxon>Ophiostoma</taxon>
    </lineage>
</organism>
<keyword evidence="3" id="KW-1185">Reference proteome</keyword>
<evidence type="ECO:0000256" key="1">
    <source>
        <dbReference type="SAM" id="MobiDB-lite"/>
    </source>
</evidence>
<evidence type="ECO:0000313" key="2">
    <source>
        <dbReference type="EMBL" id="EPE05200.1"/>
    </source>
</evidence>
<dbReference type="EMBL" id="KE148157">
    <property type="protein sequence ID" value="EPE05200.1"/>
    <property type="molecule type" value="Genomic_DNA"/>
</dbReference>
<sequence length="600" mass="67718">MARYSLDSSALPHPAHYKPHYPINSRSEKNGLQSLLSELDRRRKTNITAKSSSSSAPFVSALKNKSSNSKDSTSGHNDDNTRTREAGINYNAFNPWRAASKSCTARPPLSAFRLPPTHAIPEPKLVKPNPVDLKPPATPSHYAPSKLARSKMAARPSLEDEAALFKQIESRHMSKINHGSALPTTTTRTKLWSEPGATSLELSAYRSSPQNPRPPSQKHIQDATQRSWELLQKKNAKRQLDQKRVEPSNKRVKFGEPDSKTAADNAPPPTKSHVQKVLPLESTRTITQYTVFETRRLALPFDGQLRDKVLRRESFLDKHKANRFAARLMPKAEYVQSTAAITRIEFDYGMGDAERDGMFLGRVYYNRDKKEEIKFVYVDRELQQLGKMSVADLEKEVSNRDLSAEYVQAFLAVRFDVFVVLRKAIQHDDGRMVVYAYDETEAEIHTREDVDSGDEEEEEEAEPRQEKEVQTESEDDQITLGSHFEHLLQGSYTTQSEANTMALDAFEEWTRPPSDRPRLDAVIYHRDYIKPDIAQRRIAANVDGSLNAENIAASKLDVESIELSWEPPPQFGYSYSSISVVVTKSQMQGPLDLTGAFKTG</sequence>
<reference evidence="2 3" key="1">
    <citation type="journal article" date="2013" name="BMC Genomics">
        <title>The genome and transcriptome of the pine saprophyte Ophiostoma piceae, and a comparison with the bark beetle-associated pine pathogen Grosmannia clavigera.</title>
        <authorList>
            <person name="Haridas S."/>
            <person name="Wang Y."/>
            <person name="Lim L."/>
            <person name="Massoumi Alamouti S."/>
            <person name="Jackman S."/>
            <person name="Docking R."/>
            <person name="Robertson G."/>
            <person name="Birol I."/>
            <person name="Bohlmann J."/>
            <person name="Breuil C."/>
        </authorList>
    </citation>
    <scope>NUCLEOTIDE SEQUENCE [LARGE SCALE GENOMIC DNA]</scope>
    <source>
        <strain evidence="2 3">UAMH 11346</strain>
    </source>
</reference>
<feature type="region of interest" description="Disordered" evidence="1">
    <location>
        <begin position="1"/>
        <end position="84"/>
    </location>
</feature>
<dbReference type="AlphaFoldDB" id="S3CWP3"/>
<evidence type="ECO:0000313" key="3">
    <source>
        <dbReference type="Proteomes" id="UP000016923"/>
    </source>
</evidence>
<dbReference type="Proteomes" id="UP000016923">
    <property type="component" value="Unassembled WGS sequence"/>
</dbReference>
<feature type="region of interest" description="Disordered" evidence="1">
    <location>
        <begin position="114"/>
        <end position="143"/>
    </location>
</feature>
<dbReference type="OrthoDB" id="5233597at2759"/>
<dbReference type="VEuPathDB" id="FungiDB:F503_03805"/>
<accession>S3CWP3</accession>